<dbReference type="GO" id="GO:0005886">
    <property type="term" value="C:plasma membrane"/>
    <property type="evidence" value="ECO:0007669"/>
    <property type="project" value="UniProtKB-SubCell"/>
</dbReference>
<accession>A0A517YHK1</accession>
<evidence type="ECO:0000313" key="7">
    <source>
        <dbReference type="EMBL" id="QDU29717.1"/>
    </source>
</evidence>
<feature type="transmembrane region" description="Helical" evidence="6">
    <location>
        <begin position="54"/>
        <end position="73"/>
    </location>
</feature>
<proteinExistence type="predicted"/>
<feature type="transmembrane region" description="Helical" evidence="6">
    <location>
        <begin position="184"/>
        <end position="202"/>
    </location>
</feature>
<reference evidence="7 8" key="1">
    <citation type="submission" date="2019-02" db="EMBL/GenBank/DDBJ databases">
        <title>Deep-cultivation of Planctomycetes and their phenomic and genomic characterization uncovers novel biology.</title>
        <authorList>
            <person name="Wiegand S."/>
            <person name="Jogler M."/>
            <person name="Boedeker C."/>
            <person name="Pinto D."/>
            <person name="Vollmers J."/>
            <person name="Rivas-Marin E."/>
            <person name="Kohn T."/>
            <person name="Peeters S.H."/>
            <person name="Heuer A."/>
            <person name="Rast P."/>
            <person name="Oberbeckmann S."/>
            <person name="Bunk B."/>
            <person name="Jeske O."/>
            <person name="Meyerdierks A."/>
            <person name="Storesund J.E."/>
            <person name="Kallscheuer N."/>
            <person name="Luecker S."/>
            <person name="Lage O.M."/>
            <person name="Pohl T."/>
            <person name="Merkel B.J."/>
            <person name="Hornburger P."/>
            <person name="Mueller R.-W."/>
            <person name="Bruemmer F."/>
            <person name="Labrenz M."/>
            <person name="Spormann A.M."/>
            <person name="Op den Camp H."/>
            <person name="Overmann J."/>
            <person name="Amann R."/>
            <person name="Jetten M.S.M."/>
            <person name="Mascher T."/>
            <person name="Medema M.H."/>
            <person name="Devos D.P."/>
            <person name="Kaster A.-K."/>
            <person name="Ovreas L."/>
            <person name="Rohde M."/>
            <person name="Galperin M.Y."/>
            <person name="Jogler C."/>
        </authorList>
    </citation>
    <scope>NUCLEOTIDE SEQUENCE [LARGE SCALE GENOMIC DNA]</scope>
    <source>
        <strain evidence="7 8">ETA_A8</strain>
    </source>
</reference>
<dbReference type="OrthoDB" id="9784538at2"/>
<feature type="transmembrane region" description="Helical" evidence="6">
    <location>
        <begin position="233"/>
        <end position="251"/>
    </location>
</feature>
<keyword evidence="8" id="KW-1185">Reference proteome</keyword>
<feature type="transmembrane region" description="Helical" evidence="6">
    <location>
        <begin position="358"/>
        <end position="385"/>
    </location>
</feature>
<evidence type="ECO:0000256" key="6">
    <source>
        <dbReference type="SAM" id="Phobius"/>
    </source>
</evidence>
<feature type="transmembrane region" description="Helical" evidence="6">
    <location>
        <begin position="319"/>
        <end position="338"/>
    </location>
</feature>
<dbReference type="Pfam" id="PF02653">
    <property type="entry name" value="BPD_transp_2"/>
    <property type="match status" value="1"/>
</dbReference>
<dbReference type="KEGG" id="aagg:ETAA8_48320"/>
<evidence type="ECO:0000256" key="4">
    <source>
        <dbReference type="ARBA" id="ARBA00022989"/>
    </source>
</evidence>
<evidence type="ECO:0000256" key="3">
    <source>
        <dbReference type="ARBA" id="ARBA00022692"/>
    </source>
</evidence>
<evidence type="ECO:0000256" key="5">
    <source>
        <dbReference type="ARBA" id="ARBA00023136"/>
    </source>
</evidence>
<dbReference type="CDD" id="cd06579">
    <property type="entry name" value="TM_PBP1_transp_AraH_like"/>
    <property type="match status" value="1"/>
</dbReference>
<dbReference type="PANTHER" id="PTHR32196:SF15">
    <property type="entry name" value="SUGAR ABC TRANSPORTER PERMEASE PROTEIN"/>
    <property type="match status" value="1"/>
</dbReference>
<protein>
    <submittedName>
        <fullName evidence="7">Ribose transport system permease protein RbsC</fullName>
    </submittedName>
</protein>
<feature type="transmembrane region" description="Helical" evidence="6">
    <location>
        <begin position="12"/>
        <end position="33"/>
    </location>
</feature>
<dbReference type="InterPro" id="IPR001851">
    <property type="entry name" value="ABC_transp_permease"/>
</dbReference>
<sequence>MSGNRDTAKSFLYSTELALIVAIVVVVTATALIDSNHTYFNKPEVSVRDIARNLSLLGIFALGAAVVIIAGGIDLSAGSVIAFSGTVCAGVLLLLTPETGPAPAGAVVLALGAAVLSGLGIGTLHTWLITAVRLPPFIATLATLVGLRSFARALCEFITFQAQGSRNSQIYVNHPALAYLRQNVWVSFVVFAVLALVTWLILSRTVLGRHIYALGGNEQAARLSGIRTENVKWVAYCFSALTASIAAIFYIANESVANPVNQARGHELNAIAAAVVGGCSLQGGVGTVSGTILGVLFLRIVIDAVAKIIKTGSDVYEGLIVGCVVVLAVTLTQMQQFLASGRQVFAGVRGICAIPTLALTAGLIAMVTFGPWVGLGVGVLLLLILSGIKVGELSRNS</sequence>
<feature type="transmembrane region" description="Helical" evidence="6">
    <location>
        <begin position="79"/>
        <end position="95"/>
    </location>
</feature>
<dbReference type="Proteomes" id="UP000315017">
    <property type="component" value="Chromosome"/>
</dbReference>
<keyword evidence="5 6" id="KW-0472">Membrane</keyword>
<dbReference type="RefSeq" id="WP_145093966.1">
    <property type="nucleotide sequence ID" value="NZ_CP036274.1"/>
</dbReference>
<dbReference type="GO" id="GO:0022857">
    <property type="term" value="F:transmembrane transporter activity"/>
    <property type="evidence" value="ECO:0007669"/>
    <property type="project" value="InterPro"/>
</dbReference>
<organism evidence="7 8">
    <name type="scientific">Anatilimnocola aggregata</name>
    <dbReference type="NCBI Taxonomy" id="2528021"/>
    <lineage>
        <taxon>Bacteria</taxon>
        <taxon>Pseudomonadati</taxon>
        <taxon>Planctomycetota</taxon>
        <taxon>Planctomycetia</taxon>
        <taxon>Pirellulales</taxon>
        <taxon>Pirellulaceae</taxon>
        <taxon>Anatilimnocola</taxon>
    </lineage>
</organism>
<evidence type="ECO:0000256" key="2">
    <source>
        <dbReference type="ARBA" id="ARBA00022475"/>
    </source>
</evidence>
<dbReference type="AlphaFoldDB" id="A0A517YHK1"/>
<name>A0A517YHK1_9BACT</name>
<keyword evidence="4 6" id="KW-1133">Transmembrane helix</keyword>
<evidence type="ECO:0000313" key="8">
    <source>
        <dbReference type="Proteomes" id="UP000315017"/>
    </source>
</evidence>
<keyword evidence="3 6" id="KW-0812">Transmembrane</keyword>
<dbReference type="PANTHER" id="PTHR32196">
    <property type="entry name" value="ABC TRANSPORTER PERMEASE PROTEIN YPHD-RELATED-RELATED"/>
    <property type="match status" value="1"/>
</dbReference>
<feature type="transmembrane region" description="Helical" evidence="6">
    <location>
        <begin position="271"/>
        <end position="298"/>
    </location>
</feature>
<evidence type="ECO:0000256" key="1">
    <source>
        <dbReference type="ARBA" id="ARBA00004651"/>
    </source>
</evidence>
<gene>
    <name evidence="7" type="primary">rbsC_2</name>
    <name evidence="7" type="ORF">ETAA8_48320</name>
</gene>
<comment type="subcellular location">
    <subcellularLocation>
        <location evidence="1">Cell membrane</location>
        <topology evidence="1">Multi-pass membrane protein</topology>
    </subcellularLocation>
</comment>
<dbReference type="EMBL" id="CP036274">
    <property type="protein sequence ID" value="QDU29717.1"/>
    <property type="molecule type" value="Genomic_DNA"/>
</dbReference>
<feature type="transmembrane region" description="Helical" evidence="6">
    <location>
        <begin position="107"/>
        <end position="128"/>
    </location>
</feature>
<keyword evidence="2" id="KW-1003">Cell membrane</keyword>